<proteinExistence type="predicted"/>
<feature type="region of interest" description="Disordered" evidence="1">
    <location>
        <begin position="1"/>
        <end position="22"/>
    </location>
</feature>
<reference evidence="2" key="1">
    <citation type="submission" date="2019-12" db="EMBL/GenBank/DDBJ databases">
        <title>Genome sequencing and annotation of Brassica cretica.</title>
        <authorList>
            <person name="Studholme D.J."/>
            <person name="Sarris P.F."/>
        </authorList>
    </citation>
    <scope>NUCLEOTIDE SEQUENCE</scope>
    <source>
        <strain evidence="2">PFS-001/15</strain>
        <tissue evidence="2">Leaf</tissue>
    </source>
</reference>
<name>A0A8S9HI70_BRACR</name>
<gene>
    <name evidence="2" type="ORF">F2Q68_00015618</name>
</gene>
<protein>
    <submittedName>
        <fullName evidence="2">Uncharacterized protein</fullName>
    </submittedName>
</protein>
<dbReference type="EMBL" id="QGKW02001940">
    <property type="protein sequence ID" value="KAF2556236.1"/>
    <property type="molecule type" value="Genomic_DNA"/>
</dbReference>
<organism evidence="2 3">
    <name type="scientific">Brassica cretica</name>
    <name type="common">Mustard</name>
    <dbReference type="NCBI Taxonomy" id="69181"/>
    <lineage>
        <taxon>Eukaryota</taxon>
        <taxon>Viridiplantae</taxon>
        <taxon>Streptophyta</taxon>
        <taxon>Embryophyta</taxon>
        <taxon>Tracheophyta</taxon>
        <taxon>Spermatophyta</taxon>
        <taxon>Magnoliopsida</taxon>
        <taxon>eudicotyledons</taxon>
        <taxon>Gunneridae</taxon>
        <taxon>Pentapetalae</taxon>
        <taxon>rosids</taxon>
        <taxon>malvids</taxon>
        <taxon>Brassicales</taxon>
        <taxon>Brassicaceae</taxon>
        <taxon>Brassiceae</taxon>
        <taxon>Brassica</taxon>
    </lineage>
</organism>
<sequence>MHVVQTGDVVKRQEASTRGVGDDVMKHHVNAIIEDDFWQVTPDFEHRSTPDFEYQSTSPSPNRSTGSPEHQPMTPSESTASSNAVRILTHEEFAAKHPHPPNSENVRIARRDVTPIDRQQDVDIDR</sequence>
<evidence type="ECO:0000313" key="2">
    <source>
        <dbReference type="EMBL" id="KAF2556236.1"/>
    </source>
</evidence>
<feature type="compositionally biased region" description="Polar residues" evidence="1">
    <location>
        <begin position="54"/>
        <end position="84"/>
    </location>
</feature>
<feature type="compositionally biased region" description="Basic and acidic residues" evidence="1">
    <location>
        <begin position="107"/>
        <end position="126"/>
    </location>
</feature>
<evidence type="ECO:0000256" key="1">
    <source>
        <dbReference type="SAM" id="MobiDB-lite"/>
    </source>
</evidence>
<evidence type="ECO:0000313" key="3">
    <source>
        <dbReference type="Proteomes" id="UP000712281"/>
    </source>
</evidence>
<feature type="region of interest" description="Disordered" evidence="1">
    <location>
        <begin position="38"/>
        <end position="126"/>
    </location>
</feature>
<comment type="caution">
    <text evidence="2">The sequence shown here is derived from an EMBL/GenBank/DDBJ whole genome shotgun (WGS) entry which is preliminary data.</text>
</comment>
<accession>A0A8S9HI70</accession>
<feature type="compositionally biased region" description="Basic and acidic residues" evidence="1">
    <location>
        <begin position="9"/>
        <end position="22"/>
    </location>
</feature>
<dbReference type="AlphaFoldDB" id="A0A8S9HI70"/>
<dbReference type="Proteomes" id="UP000712281">
    <property type="component" value="Unassembled WGS sequence"/>
</dbReference>